<dbReference type="Pfam" id="PF00447">
    <property type="entry name" value="HSF_DNA-bind"/>
    <property type="match status" value="1"/>
</dbReference>
<dbReference type="GO" id="GO:0043565">
    <property type="term" value="F:sequence-specific DNA binding"/>
    <property type="evidence" value="ECO:0007669"/>
    <property type="project" value="InterPro"/>
</dbReference>
<feature type="compositionally biased region" description="Basic and acidic residues" evidence="8">
    <location>
        <begin position="453"/>
        <end position="466"/>
    </location>
</feature>
<dbReference type="SMART" id="SM00415">
    <property type="entry name" value="HSF"/>
    <property type="match status" value="1"/>
</dbReference>
<dbReference type="InterPro" id="IPR000232">
    <property type="entry name" value="HSF_DNA-bd"/>
</dbReference>
<feature type="region of interest" description="Disordered" evidence="8">
    <location>
        <begin position="1"/>
        <end position="118"/>
    </location>
</feature>
<dbReference type="Gene3D" id="1.10.10.10">
    <property type="entry name" value="Winged helix-like DNA-binding domain superfamily/Winged helix DNA-binding domain"/>
    <property type="match status" value="1"/>
</dbReference>
<feature type="region of interest" description="Disordered" evidence="8">
    <location>
        <begin position="422"/>
        <end position="475"/>
    </location>
</feature>
<feature type="domain" description="HSF-type DNA-binding" evidence="9">
    <location>
        <begin position="313"/>
        <end position="417"/>
    </location>
</feature>
<keyword evidence="11" id="KW-1185">Reference proteome</keyword>
<feature type="compositionally biased region" description="Pro residues" evidence="8">
    <location>
        <begin position="282"/>
        <end position="294"/>
    </location>
</feature>
<feature type="region of interest" description="Disordered" evidence="8">
    <location>
        <begin position="245"/>
        <end position="306"/>
    </location>
</feature>
<gene>
    <name evidence="10" type="ORF">HJG63_012576</name>
</gene>
<dbReference type="GO" id="GO:0003700">
    <property type="term" value="F:DNA-binding transcription factor activity"/>
    <property type="evidence" value="ECO:0007669"/>
    <property type="project" value="InterPro"/>
</dbReference>
<feature type="compositionally biased region" description="Acidic residues" evidence="8">
    <location>
        <begin position="564"/>
        <end position="577"/>
    </location>
</feature>
<evidence type="ECO:0000259" key="9">
    <source>
        <dbReference type="SMART" id="SM00415"/>
    </source>
</evidence>
<comment type="similarity">
    <text evidence="2 7">Belongs to the HSF family.</text>
</comment>
<feature type="compositionally biased region" description="Polar residues" evidence="8">
    <location>
        <begin position="79"/>
        <end position="96"/>
    </location>
</feature>
<name>A0A7J8EL25_ROUAE</name>
<evidence type="ECO:0000256" key="8">
    <source>
        <dbReference type="SAM" id="MobiDB-lite"/>
    </source>
</evidence>
<dbReference type="PANTHER" id="PTHR10015">
    <property type="entry name" value="HEAT SHOCK TRANSCRIPTION FACTOR"/>
    <property type="match status" value="1"/>
</dbReference>
<dbReference type="SUPFAM" id="SSF46785">
    <property type="entry name" value="Winged helix' DNA-binding domain"/>
    <property type="match status" value="1"/>
</dbReference>
<sequence>MASQDTDMVDEVDEMKLAPLEDEEPETGDPLESSPDANVDSMDVLETHQDPAVSPDPAASQDTTTSPEPPLSQDRAMSPDSTMSQDTAASPYQVVSQDAPVSPVPAGSPRPAASPYQVLSQDRAAIPVQAEGPLLAASPYQVASQDRAVSPVPADSPRPAASPYQVSSQDRATSPVPADSPCPAASLYQVASQDRVANPVPAESPRPAASPYQVSSQDAPASPVPADSPFPAVSSYQVMSHYRASSPVPAESPCPAASPHSATSPYQAVSPHQVASQEPAMSPNPGPHENPQPQNPNGGPDNVERNSPLLWLPFTRKLWMIVEDDAFTSVSWNDAGDTVVIKEDLFQSEVLCRRGAEKIFETNSLKSFICLLNLHGFSKIHPRDPSVYHSVNDRIMIFRNANFQRNKPQLIDNMKRKGHLTITDWPGISSTPKKKKQVVAPTRRSLRIQLRQRSKDGDTRAQKTDPDVQASSGTRSFMLPSYVSFDNMTRHAREEPFPSEPAGPSGEGTSGNVRLAPTATAARDGARQEPTGPPDFNSAMSLYNTCCSIPTAALSATAPTNAPEGEEEDEQVEEENSSDYKCALCEHLKTKQVPKVPGHW</sequence>
<dbReference type="AlphaFoldDB" id="A0A7J8EL25"/>
<comment type="subcellular location">
    <subcellularLocation>
        <location evidence="1">Nucleus</location>
    </subcellularLocation>
</comment>
<keyword evidence="5" id="KW-0804">Transcription</keyword>
<dbReference type="Proteomes" id="UP000593571">
    <property type="component" value="Unassembled WGS sequence"/>
</dbReference>
<feature type="compositionally biased region" description="Acidic residues" evidence="8">
    <location>
        <begin position="20"/>
        <end position="29"/>
    </location>
</feature>
<dbReference type="EMBL" id="JACASE010000009">
    <property type="protein sequence ID" value="KAF6435859.1"/>
    <property type="molecule type" value="Genomic_DNA"/>
</dbReference>
<evidence type="ECO:0000256" key="6">
    <source>
        <dbReference type="ARBA" id="ARBA00023242"/>
    </source>
</evidence>
<comment type="caution">
    <text evidence="10">The sequence shown here is derived from an EMBL/GenBank/DDBJ whole genome shotgun (WGS) entry which is preliminary data.</text>
</comment>
<keyword evidence="6" id="KW-0539">Nucleus</keyword>
<evidence type="ECO:0000313" key="11">
    <source>
        <dbReference type="Proteomes" id="UP000593571"/>
    </source>
</evidence>
<evidence type="ECO:0000256" key="5">
    <source>
        <dbReference type="ARBA" id="ARBA00023163"/>
    </source>
</evidence>
<keyword evidence="4" id="KW-0238">DNA-binding</keyword>
<dbReference type="InterPro" id="IPR036388">
    <property type="entry name" value="WH-like_DNA-bd_sf"/>
</dbReference>
<keyword evidence="3" id="KW-0805">Transcription regulation</keyword>
<protein>
    <recommendedName>
        <fullName evidence="9">HSF-type DNA-binding domain-containing protein</fullName>
    </recommendedName>
</protein>
<evidence type="ECO:0000256" key="4">
    <source>
        <dbReference type="ARBA" id="ARBA00023125"/>
    </source>
</evidence>
<dbReference type="GO" id="GO:0005634">
    <property type="term" value="C:nucleus"/>
    <property type="evidence" value="ECO:0007669"/>
    <property type="project" value="UniProtKB-SubCell"/>
</dbReference>
<evidence type="ECO:0000256" key="1">
    <source>
        <dbReference type="ARBA" id="ARBA00004123"/>
    </source>
</evidence>
<dbReference type="FunFam" id="1.10.10.10:FF:000349">
    <property type="entry name" value="Heat shock transcription factor, Y-linked"/>
    <property type="match status" value="1"/>
</dbReference>
<dbReference type="PANTHER" id="PTHR10015:SF140">
    <property type="entry name" value="HEAT SHOCK TRANSCRIPTION FACTOR, X-LINKED MEMBER 3-RELATED"/>
    <property type="match status" value="1"/>
</dbReference>
<organism evidence="10 11">
    <name type="scientific">Rousettus aegyptiacus</name>
    <name type="common">Egyptian fruit bat</name>
    <name type="synonym">Pteropus aegyptiacus</name>
    <dbReference type="NCBI Taxonomy" id="9407"/>
    <lineage>
        <taxon>Eukaryota</taxon>
        <taxon>Metazoa</taxon>
        <taxon>Chordata</taxon>
        <taxon>Craniata</taxon>
        <taxon>Vertebrata</taxon>
        <taxon>Euteleostomi</taxon>
        <taxon>Mammalia</taxon>
        <taxon>Eutheria</taxon>
        <taxon>Laurasiatheria</taxon>
        <taxon>Chiroptera</taxon>
        <taxon>Yinpterochiroptera</taxon>
        <taxon>Pteropodoidea</taxon>
        <taxon>Pteropodidae</taxon>
        <taxon>Rousettinae</taxon>
        <taxon>Rousettus</taxon>
    </lineage>
</organism>
<feature type="region of interest" description="Disordered" evidence="8">
    <location>
        <begin position="493"/>
        <end position="513"/>
    </location>
</feature>
<feature type="region of interest" description="Disordered" evidence="8">
    <location>
        <begin position="142"/>
        <end position="228"/>
    </location>
</feature>
<accession>A0A7J8EL25</accession>
<feature type="region of interest" description="Disordered" evidence="8">
    <location>
        <begin position="555"/>
        <end position="578"/>
    </location>
</feature>
<evidence type="ECO:0000256" key="7">
    <source>
        <dbReference type="RuleBase" id="RU004020"/>
    </source>
</evidence>
<dbReference type="InterPro" id="IPR036390">
    <property type="entry name" value="WH_DNA-bd_sf"/>
</dbReference>
<reference evidence="10 11" key="1">
    <citation type="journal article" date="2020" name="Nature">
        <title>Six reference-quality genomes reveal evolution of bat adaptations.</title>
        <authorList>
            <person name="Jebb D."/>
            <person name="Huang Z."/>
            <person name="Pippel M."/>
            <person name="Hughes G.M."/>
            <person name="Lavrichenko K."/>
            <person name="Devanna P."/>
            <person name="Winkler S."/>
            <person name="Jermiin L.S."/>
            <person name="Skirmuntt E.C."/>
            <person name="Katzourakis A."/>
            <person name="Burkitt-Gray L."/>
            <person name="Ray D.A."/>
            <person name="Sullivan K.A.M."/>
            <person name="Roscito J.G."/>
            <person name="Kirilenko B.M."/>
            <person name="Davalos L.M."/>
            <person name="Corthals A.P."/>
            <person name="Power M.L."/>
            <person name="Jones G."/>
            <person name="Ransome R.D."/>
            <person name="Dechmann D.K.N."/>
            <person name="Locatelli A.G."/>
            <person name="Puechmaille S.J."/>
            <person name="Fedrigo O."/>
            <person name="Jarvis E.D."/>
            <person name="Hiller M."/>
            <person name="Vernes S.C."/>
            <person name="Myers E.W."/>
            <person name="Teeling E.C."/>
        </authorList>
    </citation>
    <scope>NUCLEOTIDE SEQUENCE [LARGE SCALE GENOMIC DNA]</scope>
    <source>
        <strain evidence="10">MRouAeg1</strain>
        <tissue evidence="10">Muscle</tissue>
    </source>
</reference>
<evidence type="ECO:0000313" key="10">
    <source>
        <dbReference type="EMBL" id="KAF6435859.1"/>
    </source>
</evidence>
<evidence type="ECO:0000256" key="2">
    <source>
        <dbReference type="ARBA" id="ARBA00006403"/>
    </source>
</evidence>
<evidence type="ECO:0000256" key="3">
    <source>
        <dbReference type="ARBA" id="ARBA00023015"/>
    </source>
</evidence>
<proteinExistence type="inferred from homology"/>